<evidence type="ECO:0000256" key="1">
    <source>
        <dbReference type="ARBA" id="ARBA00001946"/>
    </source>
</evidence>
<dbReference type="InterPro" id="IPR036390">
    <property type="entry name" value="WH_DNA-bd_sf"/>
</dbReference>
<feature type="domain" description="Nudix hydrolase" evidence="3">
    <location>
        <begin position="7"/>
        <end position="141"/>
    </location>
</feature>
<dbReference type="RefSeq" id="WP_018304289.1">
    <property type="nucleotide sequence ID" value="NZ_KB902312.1"/>
</dbReference>
<dbReference type="InterPro" id="IPR054105">
    <property type="entry name" value="WHD_NrtR"/>
</dbReference>
<dbReference type="GO" id="GO:0016787">
    <property type="term" value="F:hydrolase activity"/>
    <property type="evidence" value="ECO:0007669"/>
    <property type="project" value="UniProtKB-KW"/>
</dbReference>
<dbReference type="PROSITE" id="PS51462">
    <property type="entry name" value="NUDIX"/>
    <property type="match status" value="1"/>
</dbReference>
<evidence type="ECO:0000313" key="5">
    <source>
        <dbReference type="Proteomes" id="UP000035100"/>
    </source>
</evidence>
<evidence type="ECO:0000313" key="4">
    <source>
        <dbReference type="EMBL" id="KIQ70547.1"/>
    </source>
</evidence>
<dbReference type="Pfam" id="PF21906">
    <property type="entry name" value="WHD_NrtR"/>
    <property type="match status" value="1"/>
</dbReference>
<reference evidence="4 5" key="1">
    <citation type="submission" date="2013-01" db="EMBL/GenBank/DDBJ databases">
        <authorList>
            <person name="Fiebig A."/>
            <person name="Goeker M."/>
            <person name="Klenk H.-P.P."/>
        </authorList>
    </citation>
    <scope>NUCLEOTIDE SEQUENCE [LARGE SCALE GENOMIC DNA]</scope>
    <source>
        <strain evidence="4 5">DSM 24838</strain>
    </source>
</reference>
<dbReference type="PANTHER" id="PTHR43736:SF4">
    <property type="entry name" value="SLR1690 PROTEIN"/>
    <property type="match status" value="1"/>
</dbReference>
<dbReference type="InterPro" id="IPR000086">
    <property type="entry name" value="NUDIX_hydrolase_dom"/>
</dbReference>
<dbReference type="Proteomes" id="UP000035100">
    <property type="component" value="Unassembled WGS sequence"/>
</dbReference>
<comment type="cofactor">
    <cofactor evidence="1">
        <name>Mg(2+)</name>
        <dbReference type="ChEBI" id="CHEBI:18420"/>
    </cofactor>
</comment>
<dbReference type="Gene3D" id="3.90.79.10">
    <property type="entry name" value="Nucleoside Triphosphate Pyrophosphohydrolase"/>
    <property type="match status" value="1"/>
</dbReference>
<dbReference type="Gene3D" id="1.10.10.10">
    <property type="entry name" value="Winged helix-like DNA-binding domain superfamily/Winged helix DNA-binding domain"/>
    <property type="match status" value="1"/>
</dbReference>
<dbReference type="STRING" id="1123501.Wenmar_00923"/>
<dbReference type="SUPFAM" id="SSF55811">
    <property type="entry name" value="Nudix"/>
    <property type="match status" value="1"/>
</dbReference>
<evidence type="ECO:0000256" key="2">
    <source>
        <dbReference type="ARBA" id="ARBA00022801"/>
    </source>
</evidence>
<name>A0A0D0QDV3_9RHOB</name>
<dbReference type="PANTHER" id="PTHR43736">
    <property type="entry name" value="ADP-RIBOSE PYROPHOSPHATASE"/>
    <property type="match status" value="1"/>
</dbReference>
<organism evidence="4 5">
    <name type="scientific">Wenxinia marina DSM 24838</name>
    <dbReference type="NCBI Taxonomy" id="1123501"/>
    <lineage>
        <taxon>Bacteria</taxon>
        <taxon>Pseudomonadati</taxon>
        <taxon>Pseudomonadota</taxon>
        <taxon>Alphaproteobacteria</taxon>
        <taxon>Rhodobacterales</taxon>
        <taxon>Roseobacteraceae</taxon>
        <taxon>Wenxinia</taxon>
    </lineage>
</organism>
<dbReference type="Pfam" id="PF00293">
    <property type="entry name" value="NUDIX"/>
    <property type="match status" value="1"/>
</dbReference>
<dbReference type="EC" id="3.6.1.-" evidence="4"/>
<dbReference type="SUPFAM" id="SSF46785">
    <property type="entry name" value="Winged helix' DNA-binding domain"/>
    <property type="match status" value="1"/>
</dbReference>
<dbReference type="AlphaFoldDB" id="A0A0D0QDV3"/>
<protein>
    <submittedName>
        <fullName evidence="4">ADP-ribose pyrophosphatase</fullName>
        <ecNumber evidence="4">3.6.1.-</ecNumber>
    </submittedName>
</protein>
<dbReference type="InterPro" id="IPR036388">
    <property type="entry name" value="WH-like_DNA-bd_sf"/>
</dbReference>
<comment type="caution">
    <text evidence="4">The sequence shown here is derived from an EMBL/GenBank/DDBJ whole genome shotgun (WGS) entry which is preliminary data.</text>
</comment>
<gene>
    <name evidence="4" type="ORF">Wenmar_00923</name>
</gene>
<keyword evidence="2 4" id="KW-0378">Hydrolase</keyword>
<dbReference type="InterPro" id="IPR020084">
    <property type="entry name" value="NUDIX_hydrolase_CS"/>
</dbReference>
<dbReference type="OrthoDB" id="9761969at2"/>
<dbReference type="EMBL" id="AONG01000005">
    <property type="protein sequence ID" value="KIQ70547.1"/>
    <property type="molecule type" value="Genomic_DNA"/>
</dbReference>
<dbReference type="eggNOG" id="COG1051">
    <property type="taxonomic scope" value="Bacteria"/>
</dbReference>
<evidence type="ECO:0000259" key="3">
    <source>
        <dbReference type="PROSITE" id="PS51462"/>
    </source>
</evidence>
<dbReference type="PROSITE" id="PS00893">
    <property type="entry name" value="NUDIX_BOX"/>
    <property type="match status" value="1"/>
</dbReference>
<dbReference type="CDD" id="cd18873">
    <property type="entry name" value="NUDIX_NadM_like"/>
    <property type="match status" value="1"/>
</dbReference>
<proteinExistence type="predicted"/>
<dbReference type="InterPro" id="IPR015797">
    <property type="entry name" value="NUDIX_hydrolase-like_dom_sf"/>
</dbReference>
<sequence>MSYTYDYPRPSVTTDILVFSIRDGILQVLLIERKIDPFRGAWAIPGGFVQMDEDLRDGALRELEEETGLTGIPIRQLRTYGHPDRDPRGRVITVAFVALVPSDDLIATGGSDARDARWFAVDDLPPLAFDHDRIVADGRAQLARDVTATLHDSALIAFDFLPPAFTLSQAQQVFETLRGEAMDKRNFRKWLASEYALEDTGEKSTGGRHRPAALYRLKEG</sequence>
<keyword evidence="5" id="KW-1185">Reference proteome</keyword>
<accession>A0A0D0QDV3</accession>